<feature type="compositionally biased region" description="Pro residues" evidence="1">
    <location>
        <begin position="614"/>
        <end position="625"/>
    </location>
</feature>
<feature type="region of interest" description="Disordered" evidence="1">
    <location>
        <begin position="594"/>
        <end position="677"/>
    </location>
</feature>
<reference evidence="3" key="1">
    <citation type="submission" date="2025-08" db="UniProtKB">
        <authorList>
            <consortium name="RefSeq"/>
        </authorList>
    </citation>
    <scope>IDENTIFICATION</scope>
    <source>
        <strain evidence="3">14028-0561.14</strain>
        <tissue evidence="3">Whole fly</tissue>
    </source>
</reference>
<evidence type="ECO:0000256" key="1">
    <source>
        <dbReference type="SAM" id="MobiDB-lite"/>
    </source>
</evidence>
<gene>
    <name evidence="3" type="primary">LOC121502741</name>
</gene>
<feature type="region of interest" description="Disordered" evidence="1">
    <location>
        <begin position="445"/>
        <end position="514"/>
    </location>
</feature>
<accession>A0ABM4GFX5</accession>
<sequence>MEPITIDSSDEEDTAPNGAYDRPTTGRDPRLRPGAYYAGRPTRACPTGIRQARGPTRAPSSPMQPTMPRAPPRRATPHPTFESSDESPSASPTRRAAPPTPPRPSGHSRAPSPPMRPSMSRAPPRRATPHPMSESSDESPPPRRAAPPTPPRPSGRSISPFYTDRTGRRIPCSQAPPSGPYQGSYNPGPPNPDAPGHSRWFHNPRPAPGHPDPTAAAPPPAGHYSPCSPRQQDPESDEDDDEEGDSRSSSPAAPTRDEDYVLEDATDSDATPLYPGHHGEEAGEQSNDDAQTISSDSEPDDGAPSAAHYQWEGEERYGFWRGSWIQLIHARYTSILIEAPFRPTPDPIVTFPPSPERLCPPAVASTGEDAVLPIFPGDRADDNAPLASTSQQALRHITDKAYDNAPRASTSRQALHNISDQTYNNAPRAPTSQPALRISDQIDDDAPLASSSQGSIPTADETTEHGYQPTGKAMLWESESSDSETETGQKFRRKETQPRPQPNFAMPDQRSSAHRREIATAMNALHNAAETNRRAANHNRSTTHEEVTPPATPRVGFGDRGFDLSPGTMDILMEELEPGVEGLVQELIPDWDPSAPPAPHFPRPVPATTTADEVPPPAPHFPRPVPATTTADEVPPPAPRFPRPVPAATTADEVPPPAPRFARRAPPADDFTTDDPAPERVAIPAAWWTNTHDQRVPLAVWQEIARRSHAAQYSRQRFRVRTQEGPYQITMKTTGEVQIRFGRAEFPDLCPAGGPKTLRFGISTRTCFTAIQPPIDPLPRPQPQRHASAASRQHRLFPCPACRRDWRPPTPLPHAVRNPLPCSHRSVTPAQALSVHSVPPRLEDTCSSALVQLGILSRAHSRSVTPAQAHSVHSVPPRLEDTYSSTHAQLRNPLPQLQSRRATLTLVSRVPCTATTTRASAPVSTPRLETLRYTLPPRLHWPFPTPCITPVIPEPLPDRPVASLRAQPELTNTSLTPLAIPSTHVARILGEINQIPPGVHRSCHSAHRRKQYKQAVGASSV</sequence>
<feature type="compositionally biased region" description="Pro residues" evidence="1">
    <location>
        <begin position="594"/>
        <end position="605"/>
    </location>
</feature>
<feature type="compositionally biased region" description="Pro residues" evidence="1">
    <location>
        <begin position="205"/>
        <end position="221"/>
    </location>
</feature>
<feature type="compositionally biased region" description="Pro residues" evidence="1">
    <location>
        <begin position="634"/>
        <end position="645"/>
    </location>
</feature>
<feature type="compositionally biased region" description="Acidic residues" evidence="1">
    <location>
        <begin position="234"/>
        <end position="244"/>
    </location>
</feature>
<organism evidence="2 3">
    <name type="scientific">Drosophila kikkawai</name>
    <name type="common">Fruit fly</name>
    <dbReference type="NCBI Taxonomy" id="30033"/>
    <lineage>
        <taxon>Eukaryota</taxon>
        <taxon>Metazoa</taxon>
        <taxon>Ecdysozoa</taxon>
        <taxon>Arthropoda</taxon>
        <taxon>Hexapoda</taxon>
        <taxon>Insecta</taxon>
        <taxon>Pterygota</taxon>
        <taxon>Neoptera</taxon>
        <taxon>Endopterygota</taxon>
        <taxon>Diptera</taxon>
        <taxon>Brachycera</taxon>
        <taxon>Muscomorpha</taxon>
        <taxon>Ephydroidea</taxon>
        <taxon>Drosophilidae</taxon>
        <taxon>Drosophila</taxon>
        <taxon>Sophophora</taxon>
    </lineage>
</organism>
<feature type="region of interest" description="Disordered" evidence="1">
    <location>
        <begin position="1"/>
        <end position="306"/>
    </location>
</feature>
<feature type="region of interest" description="Disordered" evidence="1">
    <location>
        <begin position="774"/>
        <end position="793"/>
    </location>
</feature>
<dbReference type="GeneID" id="121502741"/>
<proteinExistence type="predicted"/>
<name>A0ABM4GFX5_DROKI</name>
<evidence type="ECO:0000313" key="2">
    <source>
        <dbReference type="Proteomes" id="UP001652661"/>
    </source>
</evidence>
<feature type="region of interest" description="Disordered" evidence="1">
    <location>
        <begin position="532"/>
        <end position="558"/>
    </location>
</feature>
<feature type="compositionally biased region" description="Low complexity" evidence="1">
    <location>
        <begin position="87"/>
        <end position="97"/>
    </location>
</feature>
<keyword evidence="2" id="KW-1185">Reference proteome</keyword>
<feature type="compositionally biased region" description="Pro residues" evidence="1">
    <location>
        <begin position="142"/>
        <end position="153"/>
    </location>
</feature>
<evidence type="ECO:0000313" key="3">
    <source>
        <dbReference type="RefSeq" id="XP_070141616.1"/>
    </source>
</evidence>
<dbReference type="Proteomes" id="UP001652661">
    <property type="component" value="Chromosome 3L"/>
</dbReference>
<dbReference type="RefSeq" id="XP_070141616.1">
    <property type="nucleotide sequence ID" value="XM_070285515.1"/>
</dbReference>
<protein>
    <submittedName>
        <fullName evidence="3">Uncharacterized protein</fullName>
    </submittedName>
</protein>